<feature type="transmembrane region" description="Helical" evidence="5">
    <location>
        <begin position="352"/>
        <end position="373"/>
    </location>
</feature>
<dbReference type="SUPFAM" id="SSF103473">
    <property type="entry name" value="MFS general substrate transporter"/>
    <property type="match status" value="1"/>
</dbReference>
<dbReference type="Gene3D" id="1.20.1250.20">
    <property type="entry name" value="MFS general substrate transporter like domains"/>
    <property type="match status" value="1"/>
</dbReference>
<organism evidence="6 7">
    <name type="scientific">Exophiala spinifera</name>
    <dbReference type="NCBI Taxonomy" id="91928"/>
    <lineage>
        <taxon>Eukaryota</taxon>
        <taxon>Fungi</taxon>
        <taxon>Dikarya</taxon>
        <taxon>Ascomycota</taxon>
        <taxon>Pezizomycotina</taxon>
        <taxon>Eurotiomycetes</taxon>
        <taxon>Chaetothyriomycetidae</taxon>
        <taxon>Chaetothyriales</taxon>
        <taxon>Herpotrichiellaceae</taxon>
        <taxon>Exophiala</taxon>
    </lineage>
</organism>
<evidence type="ECO:0000256" key="5">
    <source>
        <dbReference type="SAM" id="Phobius"/>
    </source>
</evidence>
<feature type="transmembrane region" description="Helical" evidence="5">
    <location>
        <begin position="148"/>
        <end position="168"/>
    </location>
</feature>
<feature type="transmembrane region" description="Helical" evidence="5">
    <location>
        <begin position="394"/>
        <end position="415"/>
    </location>
</feature>
<feature type="transmembrane region" description="Helical" evidence="5">
    <location>
        <begin position="486"/>
        <end position="509"/>
    </location>
</feature>
<comment type="subcellular location">
    <subcellularLocation>
        <location evidence="1">Membrane</location>
        <topology evidence="1">Multi-pass membrane protein</topology>
    </subcellularLocation>
</comment>
<dbReference type="VEuPathDB" id="FungiDB:PV08_03962"/>
<dbReference type="InterPro" id="IPR011701">
    <property type="entry name" value="MFS"/>
</dbReference>
<feature type="transmembrane region" description="Helical" evidence="5">
    <location>
        <begin position="97"/>
        <end position="117"/>
    </location>
</feature>
<evidence type="ECO:0000256" key="3">
    <source>
        <dbReference type="ARBA" id="ARBA00022989"/>
    </source>
</evidence>
<dbReference type="Proteomes" id="UP000053328">
    <property type="component" value="Unassembled WGS sequence"/>
</dbReference>
<evidence type="ECO:0000256" key="4">
    <source>
        <dbReference type="ARBA" id="ARBA00023136"/>
    </source>
</evidence>
<dbReference type="Pfam" id="PF07690">
    <property type="entry name" value="MFS_1"/>
    <property type="match status" value="1"/>
</dbReference>
<evidence type="ECO:0000256" key="2">
    <source>
        <dbReference type="ARBA" id="ARBA00022692"/>
    </source>
</evidence>
<feature type="transmembrane region" description="Helical" evidence="5">
    <location>
        <begin position="421"/>
        <end position="446"/>
    </location>
</feature>
<evidence type="ECO:0000313" key="7">
    <source>
        <dbReference type="Proteomes" id="UP000053328"/>
    </source>
</evidence>
<feature type="transmembrane region" description="Helical" evidence="5">
    <location>
        <begin position="203"/>
        <end position="222"/>
    </location>
</feature>
<dbReference type="HOGENOM" id="CLU_008455_13_6_1"/>
<dbReference type="PANTHER" id="PTHR23502:SF164">
    <property type="entry name" value="MAJOR FACILITATOR SUPERFAMILY (MFS) PROFILE DOMAIN-CONTAINING PROTEIN"/>
    <property type="match status" value="1"/>
</dbReference>
<gene>
    <name evidence="6" type="ORF">PV08_03962</name>
</gene>
<feature type="transmembrane region" description="Helical" evidence="5">
    <location>
        <begin position="458"/>
        <end position="480"/>
    </location>
</feature>
<keyword evidence="4 5" id="KW-0472">Membrane</keyword>
<protein>
    <recommendedName>
        <fullName evidence="8">Major facilitator superfamily (MFS) profile domain-containing protein</fullName>
    </recommendedName>
</protein>
<dbReference type="EMBL" id="KN847494">
    <property type="protein sequence ID" value="KIW16772.1"/>
    <property type="molecule type" value="Genomic_DNA"/>
</dbReference>
<proteinExistence type="predicted"/>
<dbReference type="PANTHER" id="PTHR23502">
    <property type="entry name" value="MAJOR FACILITATOR SUPERFAMILY"/>
    <property type="match status" value="1"/>
</dbReference>
<dbReference type="OrthoDB" id="4133621at2759"/>
<evidence type="ECO:0000256" key="1">
    <source>
        <dbReference type="ARBA" id="ARBA00004141"/>
    </source>
</evidence>
<keyword evidence="7" id="KW-1185">Reference proteome</keyword>
<dbReference type="InterPro" id="IPR036259">
    <property type="entry name" value="MFS_trans_sf"/>
</dbReference>
<dbReference type="GO" id="GO:0022857">
    <property type="term" value="F:transmembrane transporter activity"/>
    <property type="evidence" value="ECO:0007669"/>
    <property type="project" value="InterPro"/>
</dbReference>
<sequence>MPELKALDDIEHVHGTYQLIAHNGHLQYKKGTSIVLVPQPKLNDPNDPLNWPLWKRLGALHSVLMFTSFVNFSVIGLSPGFGSLAEQFHLNSNELTWLISAPNIGQFIGCFAFAPLANIVGRRPIWLGCALIFLVGNIWAASAKSYGSLMVARIPLGVITLHDLFFLHERGTQASIQTQWLTLGATLAPVISGFLIQAKGWRWFHWLTAILAGFDLILIFLLSPETRYQRNYHDALDSTHAQTEEEFQEDTKVQVETVGDKESPDTLATHVSRNEIKPAPSWLSSLKPWSPINKQDSVLAANSRVWALLSFFMVSWGVVAFALHVTCLVIITETIPLYTGAPPYNFSSSAQGLTFLSTTIGTILGALICGKPNDWLARFWAKRNKGVFEPEMRLPFMIVPQVLVTIGLVIYGVGFHNHYHWIVPLIGDAFIGSGIAGTGSVLQPYLMDSYPAVVNESLIIFNGLKQIIVTGVSFGVGPWLNLDGDITVFCTLAALVFAVDCGWIIVFIWGKQLRRRDSRLKIFWF</sequence>
<evidence type="ECO:0008006" key="8">
    <source>
        <dbReference type="Google" id="ProtNLM"/>
    </source>
</evidence>
<keyword evidence="2 5" id="KW-0812">Transmembrane</keyword>
<accession>A0A0D1ZVM6</accession>
<dbReference type="AlphaFoldDB" id="A0A0D1ZVM6"/>
<reference evidence="6 7" key="1">
    <citation type="submission" date="2015-01" db="EMBL/GenBank/DDBJ databases">
        <title>The Genome Sequence of Exophiala spinifera CBS89968.</title>
        <authorList>
            <consortium name="The Broad Institute Genomics Platform"/>
            <person name="Cuomo C."/>
            <person name="de Hoog S."/>
            <person name="Gorbushina A."/>
            <person name="Stielow B."/>
            <person name="Teixiera M."/>
            <person name="Abouelleil A."/>
            <person name="Chapman S.B."/>
            <person name="Priest M."/>
            <person name="Young S.K."/>
            <person name="Wortman J."/>
            <person name="Nusbaum C."/>
            <person name="Birren B."/>
        </authorList>
    </citation>
    <scope>NUCLEOTIDE SEQUENCE [LARGE SCALE GENOMIC DNA]</scope>
    <source>
        <strain evidence="6 7">CBS 89968</strain>
    </source>
</reference>
<dbReference type="GeneID" id="27331045"/>
<name>A0A0D1ZVM6_9EURO</name>
<keyword evidence="3 5" id="KW-1133">Transmembrane helix</keyword>
<feature type="transmembrane region" description="Helical" evidence="5">
    <location>
        <begin position="124"/>
        <end position="142"/>
    </location>
</feature>
<feature type="transmembrane region" description="Helical" evidence="5">
    <location>
        <begin position="57"/>
        <end position="77"/>
    </location>
</feature>
<evidence type="ECO:0000313" key="6">
    <source>
        <dbReference type="EMBL" id="KIW16772.1"/>
    </source>
</evidence>
<dbReference type="RefSeq" id="XP_016236988.1">
    <property type="nucleotide sequence ID" value="XM_016378311.1"/>
</dbReference>
<feature type="transmembrane region" description="Helical" evidence="5">
    <location>
        <begin position="305"/>
        <end position="332"/>
    </location>
</feature>
<dbReference type="GO" id="GO:0005886">
    <property type="term" value="C:plasma membrane"/>
    <property type="evidence" value="ECO:0007669"/>
    <property type="project" value="TreeGrafter"/>
</dbReference>
<feature type="transmembrane region" description="Helical" evidence="5">
    <location>
        <begin position="180"/>
        <end position="197"/>
    </location>
</feature>